<proteinExistence type="predicted"/>
<dbReference type="EMBL" id="LAZR01024956">
    <property type="protein sequence ID" value="KKL73440.1"/>
    <property type="molecule type" value="Genomic_DNA"/>
</dbReference>
<name>A0A0F9GVM7_9ZZZZ</name>
<accession>A0A0F9GVM7</accession>
<feature type="region of interest" description="Disordered" evidence="1">
    <location>
        <begin position="201"/>
        <end position="223"/>
    </location>
</feature>
<reference evidence="2" key="1">
    <citation type="journal article" date="2015" name="Nature">
        <title>Complex archaea that bridge the gap between prokaryotes and eukaryotes.</title>
        <authorList>
            <person name="Spang A."/>
            <person name="Saw J.H."/>
            <person name="Jorgensen S.L."/>
            <person name="Zaremba-Niedzwiedzka K."/>
            <person name="Martijn J."/>
            <person name="Lind A.E."/>
            <person name="van Eijk R."/>
            <person name="Schleper C."/>
            <person name="Guy L."/>
            <person name="Ettema T.J."/>
        </authorList>
    </citation>
    <scope>NUCLEOTIDE SEQUENCE</scope>
</reference>
<evidence type="ECO:0000313" key="2">
    <source>
        <dbReference type="EMBL" id="KKL73440.1"/>
    </source>
</evidence>
<dbReference type="AlphaFoldDB" id="A0A0F9GVM7"/>
<sequence>MALVAKMVNPTPFDVKIPYQKGIYIKVPADGDTELSMSQLDDFRPGKPGSEGPKKLLDFEGVFLEDSDLSYDFQALQALNIAVQERETRIKDFIERTKNARIAGGATVDDATMDDLLTASGYSNMQSVVDKLKARIGVLSQVVNEDAHKGAVKQTLDPKRTCFVINPPRQFPSETALRMFLLENPEIAAAHNKFVEAAAGDEGTEEAGPPRAFEPVLNGEFNG</sequence>
<evidence type="ECO:0000256" key="1">
    <source>
        <dbReference type="SAM" id="MobiDB-lite"/>
    </source>
</evidence>
<gene>
    <name evidence="2" type="ORF">LCGC14_2074850</name>
</gene>
<protein>
    <submittedName>
        <fullName evidence="2">Uncharacterized protein</fullName>
    </submittedName>
</protein>
<comment type="caution">
    <text evidence="2">The sequence shown here is derived from an EMBL/GenBank/DDBJ whole genome shotgun (WGS) entry which is preliminary data.</text>
</comment>
<organism evidence="2">
    <name type="scientific">marine sediment metagenome</name>
    <dbReference type="NCBI Taxonomy" id="412755"/>
    <lineage>
        <taxon>unclassified sequences</taxon>
        <taxon>metagenomes</taxon>
        <taxon>ecological metagenomes</taxon>
    </lineage>
</organism>